<dbReference type="STRING" id="427683.A5481_23195"/>
<dbReference type="EMBL" id="LWHQ01000047">
    <property type="protein sequence ID" value="OAS20021.1"/>
    <property type="molecule type" value="Genomic_DNA"/>
</dbReference>
<proteinExistence type="predicted"/>
<accession>A0A179S2P8</accession>
<evidence type="ECO:0000313" key="2">
    <source>
        <dbReference type="EMBL" id="OAS20021.1"/>
    </source>
</evidence>
<gene>
    <name evidence="2" type="ORF">A5481_23195</name>
</gene>
<name>A0A179S2P8_9HYPH</name>
<dbReference type="AlphaFoldDB" id="A0A179S2P8"/>
<organism evidence="2 3">
    <name type="scientific">Methylobacterium platani</name>
    <dbReference type="NCBI Taxonomy" id="427683"/>
    <lineage>
        <taxon>Bacteria</taxon>
        <taxon>Pseudomonadati</taxon>
        <taxon>Pseudomonadota</taxon>
        <taxon>Alphaproteobacteria</taxon>
        <taxon>Hyphomicrobiales</taxon>
        <taxon>Methylobacteriaceae</taxon>
        <taxon>Methylobacterium</taxon>
    </lineage>
</organism>
<dbReference type="OrthoDB" id="9812656at2"/>
<dbReference type="Pfam" id="PF00903">
    <property type="entry name" value="Glyoxalase"/>
    <property type="match status" value="1"/>
</dbReference>
<dbReference type="Proteomes" id="UP000078316">
    <property type="component" value="Unassembled WGS sequence"/>
</dbReference>
<dbReference type="PROSITE" id="PS51819">
    <property type="entry name" value="VOC"/>
    <property type="match status" value="1"/>
</dbReference>
<comment type="caution">
    <text evidence="2">The sequence shown here is derived from an EMBL/GenBank/DDBJ whole genome shotgun (WGS) entry which is preliminary data.</text>
</comment>
<dbReference type="SUPFAM" id="SSF54593">
    <property type="entry name" value="Glyoxalase/Bleomycin resistance protein/Dihydroxybiphenyl dioxygenase"/>
    <property type="match status" value="1"/>
</dbReference>
<protein>
    <submittedName>
        <fullName evidence="2">Glyoxalase</fullName>
    </submittedName>
</protein>
<dbReference type="PANTHER" id="PTHR21366:SF14">
    <property type="entry name" value="GLYOXALASE DOMAIN-CONTAINING PROTEIN 5"/>
    <property type="match status" value="1"/>
</dbReference>
<dbReference type="Gene3D" id="3.10.180.10">
    <property type="entry name" value="2,3-Dihydroxybiphenyl 1,2-Dioxygenase, domain 1"/>
    <property type="match status" value="1"/>
</dbReference>
<dbReference type="InterPro" id="IPR004360">
    <property type="entry name" value="Glyas_Fos-R_dOase_dom"/>
</dbReference>
<sequence length="147" mass="16058">MPDTETLAELVPEAPVTAVRPAIHLDHCVIHVSDWERSTAFYRDVLDAEVIPVGRGYAYRFGGVQLNCHGPGQIGEPRARIPVAPGNSDLCFRWHGPIEEAVAHLERHGVPVELGPVPRHGAVGEGISVYFRDPDGSLMEFITYPTG</sequence>
<dbReference type="InterPro" id="IPR037523">
    <property type="entry name" value="VOC_core"/>
</dbReference>
<evidence type="ECO:0000259" key="1">
    <source>
        <dbReference type="PROSITE" id="PS51819"/>
    </source>
</evidence>
<dbReference type="RefSeq" id="WP_048436571.1">
    <property type="nucleotide sequence ID" value="NZ_LWHQ01000047.1"/>
</dbReference>
<dbReference type="InterPro" id="IPR050383">
    <property type="entry name" value="GlyoxalaseI/FosfomycinResist"/>
</dbReference>
<dbReference type="InterPro" id="IPR029068">
    <property type="entry name" value="Glyas_Bleomycin-R_OHBP_Dase"/>
</dbReference>
<reference evidence="2 3" key="1">
    <citation type="submission" date="2016-04" db="EMBL/GenBank/DDBJ databases">
        <authorList>
            <person name="Evans L.H."/>
            <person name="Alamgir A."/>
            <person name="Owens N."/>
            <person name="Weber N.D."/>
            <person name="Virtaneva K."/>
            <person name="Barbian K."/>
            <person name="Babar A."/>
            <person name="Rosenke K."/>
        </authorList>
    </citation>
    <scope>NUCLEOTIDE SEQUENCE [LARGE SCALE GENOMIC DNA]</scope>
    <source>
        <strain evidence="2 3">PMB02</strain>
    </source>
</reference>
<dbReference type="PANTHER" id="PTHR21366">
    <property type="entry name" value="GLYOXALASE FAMILY PROTEIN"/>
    <property type="match status" value="1"/>
</dbReference>
<feature type="domain" description="VOC" evidence="1">
    <location>
        <begin position="24"/>
        <end position="144"/>
    </location>
</feature>
<evidence type="ECO:0000313" key="3">
    <source>
        <dbReference type="Proteomes" id="UP000078316"/>
    </source>
</evidence>